<dbReference type="OrthoDB" id="9809450at2"/>
<dbReference type="PROSITE" id="PS00211">
    <property type="entry name" value="ABC_TRANSPORTER_1"/>
    <property type="match status" value="1"/>
</dbReference>
<dbReference type="PROSITE" id="PS50893">
    <property type="entry name" value="ABC_TRANSPORTER_2"/>
    <property type="match status" value="1"/>
</dbReference>
<feature type="domain" description="ABC transporter" evidence="4">
    <location>
        <begin position="1"/>
        <end position="223"/>
    </location>
</feature>
<keyword evidence="6" id="KW-1185">Reference proteome</keyword>
<dbReference type="EMBL" id="CP021255">
    <property type="protein sequence ID" value="AVD70543.1"/>
    <property type="molecule type" value="Genomic_DNA"/>
</dbReference>
<protein>
    <submittedName>
        <fullName evidence="5">ABC transporter</fullName>
    </submittedName>
</protein>
<dbReference type="InterPro" id="IPR050153">
    <property type="entry name" value="Metal_Ion_Import_ABC"/>
</dbReference>
<evidence type="ECO:0000256" key="2">
    <source>
        <dbReference type="ARBA" id="ARBA00022741"/>
    </source>
</evidence>
<evidence type="ECO:0000256" key="1">
    <source>
        <dbReference type="ARBA" id="ARBA00022448"/>
    </source>
</evidence>
<evidence type="ECO:0000256" key="3">
    <source>
        <dbReference type="ARBA" id="ARBA00022840"/>
    </source>
</evidence>
<dbReference type="InterPro" id="IPR027417">
    <property type="entry name" value="P-loop_NTPase"/>
</dbReference>
<dbReference type="PANTHER" id="PTHR42734">
    <property type="entry name" value="METAL TRANSPORT SYSTEM ATP-BINDING PROTEIN TM_0124-RELATED"/>
    <property type="match status" value="1"/>
</dbReference>
<dbReference type="InterPro" id="IPR003593">
    <property type="entry name" value="AAA+_ATPase"/>
</dbReference>
<dbReference type="SUPFAM" id="SSF52540">
    <property type="entry name" value="P-loop containing nucleoside triphosphate hydrolases"/>
    <property type="match status" value="1"/>
</dbReference>
<evidence type="ECO:0000313" key="6">
    <source>
        <dbReference type="Proteomes" id="UP000239867"/>
    </source>
</evidence>
<dbReference type="AlphaFoldDB" id="A0A2L1GLK3"/>
<organism evidence="5 6">
    <name type="scientific">Desulfobulbus oralis</name>
    <dbReference type="NCBI Taxonomy" id="1986146"/>
    <lineage>
        <taxon>Bacteria</taxon>
        <taxon>Pseudomonadati</taxon>
        <taxon>Thermodesulfobacteriota</taxon>
        <taxon>Desulfobulbia</taxon>
        <taxon>Desulfobulbales</taxon>
        <taxon>Desulfobulbaceae</taxon>
        <taxon>Desulfobulbus</taxon>
    </lineage>
</organism>
<gene>
    <name evidence="5" type="ORF">CAY53_02835</name>
</gene>
<dbReference type="GO" id="GO:0005524">
    <property type="term" value="F:ATP binding"/>
    <property type="evidence" value="ECO:0007669"/>
    <property type="project" value="UniProtKB-KW"/>
</dbReference>
<sequence>MRGGLHILDAVSATVPRGSCTAIVGPNGAGKTTLLLALLGDLPYLGRIDFPGRAEGQRPRIGYVPQKLDFDRGQPITVREFLTLGLQRRPLWFGVAGRWRRKAHDKLAQVQALHLASRRLGALSGGELQRVLLALALLQEPELLVLDEPEAGVDFHGGFIFCELLDSLRKEQHFTQLMVSHDLSTITHHATHVICLKHGVVAEGPPKEVLTPANLGITFGLHMGLVKPDSLPSGLTACTATCCNPPRNHA</sequence>
<dbReference type="Pfam" id="PF00005">
    <property type="entry name" value="ABC_tran"/>
    <property type="match status" value="1"/>
</dbReference>
<proteinExistence type="predicted"/>
<evidence type="ECO:0000313" key="5">
    <source>
        <dbReference type="EMBL" id="AVD70543.1"/>
    </source>
</evidence>
<accession>A0A2L1GLK3</accession>
<keyword evidence="2" id="KW-0547">Nucleotide-binding</keyword>
<dbReference type="Proteomes" id="UP000239867">
    <property type="component" value="Chromosome"/>
</dbReference>
<dbReference type="GO" id="GO:0016887">
    <property type="term" value="F:ATP hydrolysis activity"/>
    <property type="evidence" value="ECO:0007669"/>
    <property type="project" value="InterPro"/>
</dbReference>
<dbReference type="SMART" id="SM00382">
    <property type="entry name" value="AAA"/>
    <property type="match status" value="1"/>
</dbReference>
<keyword evidence="3" id="KW-0067">ATP-binding</keyword>
<evidence type="ECO:0000259" key="4">
    <source>
        <dbReference type="PROSITE" id="PS50893"/>
    </source>
</evidence>
<dbReference type="KEGG" id="deo:CAY53_02835"/>
<dbReference type="PANTHER" id="PTHR42734:SF7">
    <property type="entry name" value="ATP-BINDING COMPONENT OF ABC TRANSPORTER-RELATED"/>
    <property type="match status" value="1"/>
</dbReference>
<dbReference type="Gene3D" id="3.40.50.300">
    <property type="entry name" value="P-loop containing nucleotide triphosphate hydrolases"/>
    <property type="match status" value="1"/>
</dbReference>
<dbReference type="InterPro" id="IPR003439">
    <property type="entry name" value="ABC_transporter-like_ATP-bd"/>
</dbReference>
<keyword evidence="1" id="KW-0813">Transport</keyword>
<name>A0A2L1GLK3_9BACT</name>
<reference evidence="5 6" key="1">
    <citation type="journal article" date="2018" name="MBio">
        <title>Insights into the evolution of host association through the isolation and characterization of a novel human periodontal pathobiont, Desulfobulbus oralis.</title>
        <authorList>
            <person name="Cross K.L."/>
            <person name="Chirania P."/>
            <person name="Xiong W."/>
            <person name="Beall C.J."/>
            <person name="Elkins J.G."/>
            <person name="Giannone R.J."/>
            <person name="Griffen A.L."/>
            <person name="Guss A.M."/>
            <person name="Hettich R.L."/>
            <person name="Joshi S.S."/>
            <person name="Mokrzan E.M."/>
            <person name="Martin R.K."/>
            <person name="Zhulin I.B."/>
            <person name="Leys E.J."/>
            <person name="Podar M."/>
        </authorList>
    </citation>
    <scope>NUCLEOTIDE SEQUENCE [LARGE SCALE GENOMIC DNA]</scope>
    <source>
        <strain evidence="5 6">ORNL</strain>
    </source>
</reference>
<dbReference type="InterPro" id="IPR017871">
    <property type="entry name" value="ABC_transporter-like_CS"/>
</dbReference>